<protein>
    <submittedName>
        <fullName evidence="1">Uncharacterized protein</fullName>
    </submittedName>
</protein>
<evidence type="ECO:0000313" key="2">
    <source>
        <dbReference type="Proteomes" id="UP000250321"/>
    </source>
</evidence>
<accession>A0A314U7D2</accession>
<name>A0A314U7D2_PRUYE</name>
<dbReference type="Proteomes" id="UP000250321">
    <property type="component" value="Unassembled WGS sequence"/>
</dbReference>
<sequence length="136" mass="15028">MSQCSLLLIRNRLALILPFTYWKPKRAFTSINWEALPKQNQLILVAASLSTTMRVHISLAAASIPAVITVILKPSTSILWVLQPSQQPSTNISWLLKHPSNHQTTFHPPFGCCNHSSGHLSHSLAITTMSPTTSHP</sequence>
<proteinExistence type="predicted"/>
<keyword evidence="2" id="KW-1185">Reference proteome</keyword>
<dbReference type="EMBL" id="PJQY01003995">
    <property type="protein sequence ID" value="PQM32832.1"/>
    <property type="molecule type" value="Genomic_DNA"/>
</dbReference>
<organism evidence="1 2">
    <name type="scientific">Prunus yedoensis var. nudiflora</name>
    <dbReference type="NCBI Taxonomy" id="2094558"/>
    <lineage>
        <taxon>Eukaryota</taxon>
        <taxon>Viridiplantae</taxon>
        <taxon>Streptophyta</taxon>
        <taxon>Embryophyta</taxon>
        <taxon>Tracheophyta</taxon>
        <taxon>Spermatophyta</taxon>
        <taxon>Magnoliopsida</taxon>
        <taxon>eudicotyledons</taxon>
        <taxon>Gunneridae</taxon>
        <taxon>Pentapetalae</taxon>
        <taxon>rosids</taxon>
        <taxon>fabids</taxon>
        <taxon>Rosales</taxon>
        <taxon>Rosaceae</taxon>
        <taxon>Amygdaloideae</taxon>
        <taxon>Amygdaleae</taxon>
        <taxon>Prunus</taxon>
    </lineage>
</organism>
<comment type="caution">
    <text evidence="1">The sequence shown here is derived from an EMBL/GenBank/DDBJ whole genome shotgun (WGS) entry which is preliminary data.</text>
</comment>
<evidence type="ECO:0000313" key="1">
    <source>
        <dbReference type="EMBL" id="PQM32832.1"/>
    </source>
</evidence>
<dbReference type="AlphaFoldDB" id="A0A314U7D2"/>
<reference evidence="1 2" key="1">
    <citation type="submission" date="2018-02" db="EMBL/GenBank/DDBJ databases">
        <title>Draft genome of wild Prunus yedoensis var. nudiflora.</title>
        <authorList>
            <person name="Baek S."/>
            <person name="Kim J.-H."/>
            <person name="Choi K."/>
            <person name="Kim G.-B."/>
            <person name="Cho A."/>
            <person name="Jang H."/>
            <person name="Shin C.-H."/>
            <person name="Yu H.-J."/>
            <person name="Mun J.-H."/>
        </authorList>
    </citation>
    <scope>NUCLEOTIDE SEQUENCE [LARGE SCALE GENOMIC DNA]</scope>
    <source>
        <strain evidence="2">cv. Jeju island</strain>
        <tissue evidence="1">Leaf</tissue>
    </source>
</reference>
<gene>
    <name evidence="1" type="ORF">Pyn_36079</name>
</gene>